<comment type="caution">
    <text evidence="3">The sequence shown here is derived from an EMBL/GenBank/DDBJ whole genome shotgun (WGS) entry which is preliminary data.</text>
</comment>
<dbReference type="InterPro" id="IPR029787">
    <property type="entry name" value="Nucleotide_cyclase"/>
</dbReference>
<dbReference type="PANTHER" id="PTHR43081">
    <property type="entry name" value="ADENYLATE CYCLASE, TERMINAL-DIFFERENTIATION SPECIFIC-RELATED"/>
    <property type="match status" value="1"/>
</dbReference>
<feature type="transmembrane region" description="Helical" evidence="1">
    <location>
        <begin position="28"/>
        <end position="45"/>
    </location>
</feature>
<keyword evidence="1" id="KW-0812">Transmembrane</keyword>
<protein>
    <submittedName>
        <fullName evidence="3">Adenylate/guanylate cyclase domain-containing protein</fullName>
    </submittedName>
</protein>
<name>A0A6N6MQE8_9HYPH</name>
<sequence>MVALQVVIVLVLFMTAQVYDGSLHALSHWFILASYAAGVVSVALAEREPGRRSVALAWGETGLNAGLAVYVIVEHMLAGAGAVDDASDAVSQLPAFLLLLQTGLRMRVLHTMLFAGVVTVAWGGAILIGLVHPEGFLGPQITLSDQVPGLLTFAAASLVVIDGVRRLRSAVTAALRLEHERTLLARFVPGSVAVDLAREGGIGAVRHRHACLMAVDIRGFSALTRERPQEEVVRALLDVRALVHAAVTGHGGIVDKYVGDGVLAQFVVGTPAGQARAALACAGTIHDRLADLNRERRGSRLPVLRVMVALHAGEVLVGVFDDGLRAEFTVLGPAMNTLARIESRTKAADLALAASGDFVRLLTADPQIRFAPVESGEAAPGVPSLFSIEAGASI</sequence>
<keyword evidence="1" id="KW-1133">Transmembrane helix</keyword>
<proteinExistence type="predicted"/>
<feature type="domain" description="Guanylate cyclase" evidence="2">
    <location>
        <begin position="211"/>
        <end position="342"/>
    </location>
</feature>
<keyword evidence="4" id="KW-1185">Reference proteome</keyword>
<dbReference type="EMBL" id="VZZJ01000009">
    <property type="protein sequence ID" value="KAB1073289.1"/>
    <property type="molecule type" value="Genomic_DNA"/>
</dbReference>
<evidence type="ECO:0000256" key="1">
    <source>
        <dbReference type="SAM" id="Phobius"/>
    </source>
</evidence>
<dbReference type="Gene3D" id="3.30.70.1230">
    <property type="entry name" value="Nucleotide cyclase"/>
    <property type="match status" value="1"/>
</dbReference>
<evidence type="ECO:0000313" key="4">
    <source>
        <dbReference type="Proteomes" id="UP000441523"/>
    </source>
</evidence>
<evidence type="ECO:0000259" key="2">
    <source>
        <dbReference type="PROSITE" id="PS50125"/>
    </source>
</evidence>
<accession>A0A6N6MQE8</accession>
<dbReference type="CDD" id="cd07302">
    <property type="entry name" value="CHD"/>
    <property type="match status" value="1"/>
</dbReference>
<organism evidence="3 4">
    <name type="scientific">Methylobacterium planeticum</name>
    <dbReference type="NCBI Taxonomy" id="2615211"/>
    <lineage>
        <taxon>Bacteria</taxon>
        <taxon>Pseudomonadati</taxon>
        <taxon>Pseudomonadota</taxon>
        <taxon>Alphaproteobacteria</taxon>
        <taxon>Hyphomicrobiales</taxon>
        <taxon>Methylobacteriaceae</taxon>
        <taxon>Methylobacterium</taxon>
    </lineage>
</organism>
<dbReference type="AlphaFoldDB" id="A0A6N6MQE8"/>
<dbReference type="PANTHER" id="PTHR43081:SF1">
    <property type="entry name" value="ADENYLATE CYCLASE, TERMINAL-DIFFERENTIATION SPECIFIC"/>
    <property type="match status" value="1"/>
</dbReference>
<dbReference type="GO" id="GO:0035556">
    <property type="term" value="P:intracellular signal transduction"/>
    <property type="evidence" value="ECO:0007669"/>
    <property type="project" value="InterPro"/>
</dbReference>
<dbReference type="Pfam" id="PF00211">
    <property type="entry name" value="Guanylate_cyc"/>
    <property type="match status" value="1"/>
</dbReference>
<dbReference type="SMART" id="SM00044">
    <property type="entry name" value="CYCc"/>
    <property type="match status" value="1"/>
</dbReference>
<keyword evidence="1" id="KW-0472">Membrane</keyword>
<dbReference type="GO" id="GO:0009190">
    <property type="term" value="P:cyclic nucleotide biosynthetic process"/>
    <property type="evidence" value="ECO:0007669"/>
    <property type="project" value="InterPro"/>
</dbReference>
<dbReference type="GO" id="GO:0004016">
    <property type="term" value="F:adenylate cyclase activity"/>
    <property type="evidence" value="ECO:0007669"/>
    <property type="project" value="UniProtKB-ARBA"/>
</dbReference>
<dbReference type="PROSITE" id="PS50125">
    <property type="entry name" value="GUANYLATE_CYCLASE_2"/>
    <property type="match status" value="1"/>
</dbReference>
<evidence type="ECO:0000313" key="3">
    <source>
        <dbReference type="EMBL" id="KAB1073289.1"/>
    </source>
</evidence>
<dbReference type="SUPFAM" id="SSF55073">
    <property type="entry name" value="Nucleotide cyclase"/>
    <property type="match status" value="1"/>
</dbReference>
<reference evidence="3 4" key="1">
    <citation type="submission" date="2019-09" db="EMBL/GenBank/DDBJ databases">
        <title>YIM 132548 draft genome.</title>
        <authorList>
            <person name="Jiang L."/>
        </authorList>
    </citation>
    <scope>NUCLEOTIDE SEQUENCE [LARGE SCALE GENOMIC DNA]</scope>
    <source>
        <strain evidence="3 4">YIM 132548</strain>
    </source>
</reference>
<feature type="transmembrane region" description="Helical" evidence="1">
    <location>
        <begin position="108"/>
        <end position="131"/>
    </location>
</feature>
<dbReference type="InterPro" id="IPR001054">
    <property type="entry name" value="A/G_cyclase"/>
</dbReference>
<gene>
    <name evidence="3" type="ORF">F6X51_12330</name>
</gene>
<dbReference type="InterPro" id="IPR050697">
    <property type="entry name" value="Adenylyl/Guanylyl_Cyclase_3/4"/>
</dbReference>
<dbReference type="Proteomes" id="UP000441523">
    <property type="component" value="Unassembled WGS sequence"/>
</dbReference>